<protein>
    <recommendedName>
        <fullName evidence="15">NB-ARC domain-containing protein</fullName>
    </recommendedName>
</protein>
<dbReference type="PRINTS" id="PR00364">
    <property type="entry name" value="DISEASERSIST"/>
</dbReference>
<evidence type="ECO:0000313" key="13">
    <source>
        <dbReference type="EMBL" id="TKW02858.1"/>
    </source>
</evidence>
<keyword evidence="2" id="KW-0433">Leucine-rich repeat</keyword>
<dbReference type="PANTHER" id="PTHR36766:SF73">
    <property type="entry name" value="NB-ARC DOMAIN-CONTAINING PROTEIN"/>
    <property type="match status" value="1"/>
</dbReference>
<name>A0A4U6TK38_SETVI</name>
<feature type="domain" description="R13L1/DRL21-like LRR repeat region" evidence="12">
    <location>
        <begin position="895"/>
        <end position="1018"/>
    </location>
</feature>
<evidence type="ECO:0000256" key="6">
    <source>
        <dbReference type="ARBA" id="ARBA00022840"/>
    </source>
</evidence>
<reference evidence="13" key="1">
    <citation type="submission" date="2019-03" db="EMBL/GenBank/DDBJ databases">
        <title>WGS assembly of Setaria viridis.</title>
        <authorList>
            <person name="Huang P."/>
            <person name="Jenkins J."/>
            <person name="Grimwood J."/>
            <person name="Barry K."/>
            <person name="Healey A."/>
            <person name="Mamidi S."/>
            <person name="Sreedasyam A."/>
            <person name="Shu S."/>
            <person name="Feldman M."/>
            <person name="Wu J."/>
            <person name="Yu Y."/>
            <person name="Chen C."/>
            <person name="Johnson J."/>
            <person name="Rokhsar D."/>
            <person name="Baxter I."/>
            <person name="Schmutz J."/>
            <person name="Brutnell T."/>
            <person name="Kellogg E."/>
        </authorList>
    </citation>
    <scope>NUCLEOTIDE SEQUENCE [LARGE SCALE GENOMIC DNA]</scope>
</reference>
<keyword evidence="14" id="KW-1185">Reference proteome</keyword>
<dbReference type="Gramene" id="TKW02858">
    <property type="protein sequence ID" value="TKW02858"/>
    <property type="gene ID" value="SEVIR_7G034800v2"/>
</dbReference>
<dbReference type="Gene3D" id="3.40.50.300">
    <property type="entry name" value="P-loop containing nucleotide triphosphate hydrolases"/>
    <property type="match status" value="1"/>
</dbReference>
<dbReference type="InterPro" id="IPR055414">
    <property type="entry name" value="LRR_R13L4/SHOC2-like"/>
</dbReference>
<dbReference type="GO" id="GO:0051707">
    <property type="term" value="P:response to other organism"/>
    <property type="evidence" value="ECO:0007669"/>
    <property type="project" value="UniProtKB-ARBA"/>
</dbReference>
<feature type="domain" description="Disease resistance protein winged helix" evidence="10">
    <location>
        <begin position="436"/>
        <end position="508"/>
    </location>
</feature>
<dbReference type="GO" id="GO:0043531">
    <property type="term" value="F:ADP binding"/>
    <property type="evidence" value="ECO:0007669"/>
    <property type="project" value="InterPro"/>
</dbReference>
<evidence type="ECO:0000256" key="5">
    <source>
        <dbReference type="ARBA" id="ARBA00022821"/>
    </source>
</evidence>
<keyword evidence="4" id="KW-0547">Nucleotide-binding</keyword>
<dbReference type="SUPFAM" id="SSF52540">
    <property type="entry name" value="P-loop containing nucleoside triphosphate hydrolases"/>
    <property type="match status" value="1"/>
</dbReference>
<comment type="similarity">
    <text evidence="1">Belongs to the disease resistance NB-LRR family.</text>
</comment>
<evidence type="ECO:0000256" key="7">
    <source>
        <dbReference type="ARBA" id="ARBA00023054"/>
    </source>
</evidence>
<evidence type="ECO:0000259" key="11">
    <source>
        <dbReference type="Pfam" id="PF23598"/>
    </source>
</evidence>
<evidence type="ECO:0000259" key="12">
    <source>
        <dbReference type="Pfam" id="PF25019"/>
    </source>
</evidence>
<evidence type="ECO:0000259" key="8">
    <source>
        <dbReference type="Pfam" id="PF00931"/>
    </source>
</evidence>
<dbReference type="Pfam" id="PF23598">
    <property type="entry name" value="LRR_14"/>
    <property type="match status" value="1"/>
</dbReference>
<dbReference type="InterPro" id="IPR036388">
    <property type="entry name" value="WH-like_DNA-bd_sf"/>
</dbReference>
<dbReference type="SUPFAM" id="SSF52058">
    <property type="entry name" value="L domain-like"/>
    <property type="match status" value="2"/>
</dbReference>
<dbReference type="InterPro" id="IPR001611">
    <property type="entry name" value="Leu-rich_rpt"/>
</dbReference>
<keyword evidence="6" id="KW-0067">ATP-binding</keyword>
<dbReference type="Proteomes" id="UP000298652">
    <property type="component" value="Chromosome 7"/>
</dbReference>
<evidence type="ECO:0000313" key="14">
    <source>
        <dbReference type="Proteomes" id="UP000298652"/>
    </source>
</evidence>
<evidence type="ECO:0000259" key="9">
    <source>
        <dbReference type="Pfam" id="PF18052"/>
    </source>
</evidence>
<dbReference type="OMA" id="VVENCYV"/>
<dbReference type="InterPro" id="IPR056789">
    <property type="entry name" value="LRR_R13L1-DRL21"/>
</dbReference>
<proteinExistence type="inferred from homology"/>
<accession>A0A4U6TK38</accession>
<evidence type="ECO:0000256" key="4">
    <source>
        <dbReference type="ARBA" id="ARBA00022741"/>
    </source>
</evidence>
<gene>
    <name evidence="13" type="ORF">SEVIR_7G034800v2</name>
</gene>
<dbReference type="InterPro" id="IPR042197">
    <property type="entry name" value="Apaf_helical"/>
</dbReference>
<dbReference type="Gene3D" id="1.10.8.430">
    <property type="entry name" value="Helical domain of apoptotic protease-activating factors"/>
    <property type="match status" value="1"/>
</dbReference>
<dbReference type="Gene3D" id="1.10.10.10">
    <property type="entry name" value="Winged helix-like DNA-binding domain superfamily/Winged helix DNA-binding domain"/>
    <property type="match status" value="1"/>
</dbReference>
<dbReference type="InterPro" id="IPR041118">
    <property type="entry name" value="Rx_N"/>
</dbReference>
<evidence type="ECO:0000256" key="2">
    <source>
        <dbReference type="ARBA" id="ARBA00022614"/>
    </source>
</evidence>
<dbReference type="GO" id="GO:0006952">
    <property type="term" value="P:defense response"/>
    <property type="evidence" value="ECO:0007669"/>
    <property type="project" value="UniProtKB-KW"/>
</dbReference>
<dbReference type="Pfam" id="PF25019">
    <property type="entry name" value="LRR_R13L1-DRL21"/>
    <property type="match status" value="1"/>
</dbReference>
<evidence type="ECO:0000256" key="1">
    <source>
        <dbReference type="ARBA" id="ARBA00008894"/>
    </source>
</evidence>
<dbReference type="InterPro" id="IPR032675">
    <property type="entry name" value="LRR_dom_sf"/>
</dbReference>
<dbReference type="Gene3D" id="1.20.5.4130">
    <property type="match status" value="1"/>
</dbReference>
<dbReference type="InterPro" id="IPR058922">
    <property type="entry name" value="WHD_DRP"/>
</dbReference>
<keyword evidence="5" id="KW-0611">Plant defense</keyword>
<dbReference type="Pfam" id="PF00560">
    <property type="entry name" value="LRR_1"/>
    <property type="match status" value="1"/>
</dbReference>
<sequence>MSQCSIKAMHSSAVVKVAREKLVTALGDAAVTMPEDLRRHLEELMGKMETMVQVLGNAERRPVQEQGMWAWLMRLEDAAYGIWDMVDEIQANNKGAPVTAVRWPCLPTATARKGRITASTVDKAKENIGNLLAQHFQASCGFSWADSTGKLEQSVDDAHTGTESFVDEEECIVGKEGEKQEIMAAILSAARESSRGLFVLAICGVGGVGKTTIAKMVFSDTTIIRDYARAWVYVGKEFDLKKIGNCILSQLSNKGEHQDSSDVELTMKRLDVLLGGGNKVLIVLDDVWDEGASAFDGLKRMLGAGKNDSKVIVMVTTRNAQNFLDANYRCETSPLSHTESMELIYRKCGFASRTEEARMELQEILHKIATKCMGLPLAIHALGYTLRSKTREEIISVLNSDFWKYSLEMHLPHLSFSLALQCMPPNLRLCFAYCAIFPRGHSILKDDLVHHWTALQLIEPSDRLSTRQLADKYIGMLLGMSFLQHSVLPPSDDSSAAYFTLHDLIYDCAHAASSGKLIISDDENSYQHFMQKNSYRYAGLTNSDVSQQNLSGILSAQLRMLLFHGCSNKQFSDDLFSSAKYLSVLDLRDCWLQKLPDSIFQLRQLRYLNLSGSSKLVNLPDSFGNLLNLGHIDLSGCSQFLELPASFCNLTNVMHIDLSGCSGLLELPASFGNLTNAMHIDLSGCSGLLELPASFGNLTNAVHINLSGCIGLKTLLPESFGVLKKLEHLDLSSCSCLEGIPSVVDGLTNLQHLNLSHPCCYLSEHRFHLKALKDKWVKLSNLRYLNLSMCLNPILCYLPEKEGTEYIDSISHLDNLEHLDLSHNIFLFEIPKSLGELSQLQTLNLSGCSRLKRIEKWMGERNCPKKPLVVSNCLGLERYQFVVHTDEGANRSNLAQLKDVSCKEVEISRLEKVISTEEAQNIGLTEKKKLQKLALVWSAGRDDVSFKDGALLAELVPPQNLQYFELHGYSSEYLPAWLTSSIFSHLPNLVEVTMVDIPSCSNLPSVGVLANLQRLILRRVAKVTRIDAGYLSGGSKAAFRRLMHVTLDDMVNLKELDTYSSSDNFVFPTLDELVINKCPELRFGDSPPKTRMLVISDCNQLMMYPEKRGKHDNSSTCTTSAPVTEVVIESCEVPLHSLHIRNCSEKIISPEIMKGRLLSLQLLSFSHCASLTYLPEHVVQDTSIRELIIHGCHGIKSLPRSIYEKKNKHYPHLRIRDCPELKKWCELEENKTKCAHIHLIFEESGTSEPETTTHGKRQIEPM</sequence>
<dbReference type="Gene3D" id="3.80.10.10">
    <property type="entry name" value="Ribonuclease Inhibitor"/>
    <property type="match status" value="3"/>
</dbReference>
<dbReference type="Pfam" id="PF18052">
    <property type="entry name" value="Rx_N"/>
    <property type="match status" value="1"/>
</dbReference>
<keyword evidence="7" id="KW-0175">Coiled coil</keyword>
<feature type="domain" description="Disease resistance N-terminal" evidence="9">
    <location>
        <begin position="14"/>
        <end position="93"/>
    </location>
</feature>
<dbReference type="EMBL" id="CM016558">
    <property type="protein sequence ID" value="TKW02858.1"/>
    <property type="molecule type" value="Genomic_DNA"/>
</dbReference>
<dbReference type="PANTHER" id="PTHR36766">
    <property type="entry name" value="PLANT BROAD-SPECTRUM MILDEW RESISTANCE PROTEIN RPW8"/>
    <property type="match status" value="1"/>
</dbReference>
<organism evidence="13 14">
    <name type="scientific">Setaria viridis</name>
    <name type="common">Green bristlegrass</name>
    <name type="synonym">Setaria italica subsp. viridis</name>
    <dbReference type="NCBI Taxonomy" id="4556"/>
    <lineage>
        <taxon>Eukaryota</taxon>
        <taxon>Viridiplantae</taxon>
        <taxon>Streptophyta</taxon>
        <taxon>Embryophyta</taxon>
        <taxon>Tracheophyta</taxon>
        <taxon>Spermatophyta</taxon>
        <taxon>Magnoliopsida</taxon>
        <taxon>Liliopsida</taxon>
        <taxon>Poales</taxon>
        <taxon>Poaceae</taxon>
        <taxon>PACMAD clade</taxon>
        <taxon>Panicoideae</taxon>
        <taxon>Panicodae</taxon>
        <taxon>Paniceae</taxon>
        <taxon>Cenchrinae</taxon>
        <taxon>Setaria</taxon>
    </lineage>
</organism>
<feature type="domain" description="Disease resistance R13L4/SHOC-2-like LRR" evidence="11">
    <location>
        <begin position="558"/>
        <end position="676"/>
    </location>
</feature>
<keyword evidence="3" id="KW-0677">Repeat</keyword>
<dbReference type="InterPro" id="IPR027417">
    <property type="entry name" value="P-loop_NTPase"/>
</dbReference>
<dbReference type="GO" id="GO:0005524">
    <property type="term" value="F:ATP binding"/>
    <property type="evidence" value="ECO:0007669"/>
    <property type="project" value="UniProtKB-KW"/>
</dbReference>
<evidence type="ECO:0000259" key="10">
    <source>
        <dbReference type="Pfam" id="PF23559"/>
    </source>
</evidence>
<evidence type="ECO:0008006" key="15">
    <source>
        <dbReference type="Google" id="ProtNLM"/>
    </source>
</evidence>
<dbReference type="Pfam" id="PF23559">
    <property type="entry name" value="WHD_DRP"/>
    <property type="match status" value="1"/>
</dbReference>
<dbReference type="AlphaFoldDB" id="A0A4U6TK38"/>
<dbReference type="Pfam" id="PF00931">
    <property type="entry name" value="NB-ARC"/>
    <property type="match status" value="1"/>
</dbReference>
<dbReference type="InterPro" id="IPR002182">
    <property type="entry name" value="NB-ARC"/>
</dbReference>
<feature type="domain" description="NB-ARC" evidence="8">
    <location>
        <begin position="192"/>
        <end position="347"/>
    </location>
</feature>
<evidence type="ECO:0000256" key="3">
    <source>
        <dbReference type="ARBA" id="ARBA00022737"/>
    </source>
</evidence>